<dbReference type="SUPFAM" id="SSF51182">
    <property type="entry name" value="RmlC-like cupins"/>
    <property type="match status" value="1"/>
</dbReference>
<dbReference type="RefSeq" id="WP_345570214.1">
    <property type="nucleotide sequence ID" value="NZ_BAABDQ010000022.1"/>
</dbReference>
<evidence type="ECO:0000259" key="1">
    <source>
        <dbReference type="Pfam" id="PF07883"/>
    </source>
</evidence>
<dbReference type="InterPro" id="IPR053146">
    <property type="entry name" value="QDO-like"/>
</dbReference>
<dbReference type="Gene3D" id="2.60.120.10">
    <property type="entry name" value="Jelly Rolls"/>
    <property type="match status" value="1"/>
</dbReference>
<reference evidence="3" key="1">
    <citation type="journal article" date="2019" name="Int. J. Syst. Evol. Microbiol.">
        <title>The Global Catalogue of Microorganisms (GCM) 10K type strain sequencing project: providing services to taxonomists for standard genome sequencing and annotation.</title>
        <authorList>
            <consortium name="The Broad Institute Genomics Platform"/>
            <consortium name="The Broad Institute Genome Sequencing Center for Infectious Disease"/>
            <person name="Wu L."/>
            <person name="Ma J."/>
        </authorList>
    </citation>
    <scope>NUCLEOTIDE SEQUENCE [LARGE SCALE GENOMIC DNA]</scope>
    <source>
        <strain evidence="3">JCM 17326</strain>
    </source>
</reference>
<dbReference type="EMBL" id="BAABDQ010000022">
    <property type="protein sequence ID" value="GAA3585923.1"/>
    <property type="molecule type" value="Genomic_DNA"/>
</dbReference>
<protein>
    <submittedName>
        <fullName evidence="2">Cupin domain-containing protein</fullName>
    </submittedName>
</protein>
<accession>A0ABP6YLA0</accession>
<feature type="domain" description="Cupin type-2" evidence="1">
    <location>
        <begin position="39"/>
        <end position="105"/>
    </location>
</feature>
<dbReference type="PANTHER" id="PTHR36440:SF1">
    <property type="entry name" value="PUTATIVE (AFU_ORTHOLOGUE AFUA_8G07350)-RELATED"/>
    <property type="match status" value="1"/>
</dbReference>
<organism evidence="2 3">
    <name type="scientific">Nonomuraea rosea</name>
    <dbReference type="NCBI Taxonomy" id="638574"/>
    <lineage>
        <taxon>Bacteria</taxon>
        <taxon>Bacillati</taxon>
        <taxon>Actinomycetota</taxon>
        <taxon>Actinomycetes</taxon>
        <taxon>Streptosporangiales</taxon>
        <taxon>Streptosporangiaceae</taxon>
        <taxon>Nonomuraea</taxon>
    </lineage>
</organism>
<dbReference type="InterPro" id="IPR011051">
    <property type="entry name" value="RmlC_Cupin_sf"/>
</dbReference>
<keyword evidence="3" id="KW-1185">Reference proteome</keyword>
<comment type="caution">
    <text evidence="2">The sequence shown here is derived from an EMBL/GenBank/DDBJ whole genome shotgun (WGS) entry which is preliminary data.</text>
</comment>
<dbReference type="InterPro" id="IPR013096">
    <property type="entry name" value="Cupin_2"/>
</dbReference>
<proteinExistence type="predicted"/>
<name>A0ABP6YLA0_9ACTN</name>
<dbReference type="PANTHER" id="PTHR36440">
    <property type="entry name" value="PUTATIVE (AFU_ORTHOLOGUE AFUA_8G07350)-RELATED"/>
    <property type="match status" value="1"/>
</dbReference>
<dbReference type="Pfam" id="PF07883">
    <property type="entry name" value="Cupin_2"/>
    <property type="match status" value="1"/>
</dbReference>
<gene>
    <name evidence="2" type="ORF">GCM10022419_079990</name>
</gene>
<evidence type="ECO:0000313" key="3">
    <source>
        <dbReference type="Proteomes" id="UP001500630"/>
    </source>
</evidence>
<dbReference type="Proteomes" id="UP001500630">
    <property type="component" value="Unassembled WGS sequence"/>
</dbReference>
<sequence length="169" mass="18003">MDGVVIRSAGEGPATWAMESLFERLASGEETGGTLGVSLITQPPGVATPLHVHTHEAEAFYLLDGTMTYQAGEVRHELSAGSFIYLPSGIPHAFRVTGAIPVRFLGLTVPGGLMALYDEVGAPARERRLPGRDATPAEEEIRRWNEVAPRYGLRVVGPPIPADSAIDSS</sequence>
<dbReference type="InterPro" id="IPR014710">
    <property type="entry name" value="RmlC-like_jellyroll"/>
</dbReference>
<evidence type="ECO:0000313" key="2">
    <source>
        <dbReference type="EMBL" id="GAA3585923.1"/>
    </source>
</evidence>